<reference evidence="1" key="2">
    <citation type="journal article" date="2022" name="Microbiol. Resour. Announc.">
        <title>Whole-Genome Sequence of Entomortierella parvispora E1425, a Mucoromycotan Fungus Associated with Burkholderiaceae-Related Endosymbiotic Bacteria.</title>
        <authorList>
            <person name="Herlambang A."/>
            <person name="Guo Y."/>
            <person name="Takashima Y."/>
            <person name="Narisawa K."/>
            <person name="Ohta H."/>
            <person name="Nishizawa T."/>
        </authorList>
    </citation>
    <scope>NUCLEOTIDE SEQUENCE</scope>
    <source>
        <strain evidence="1">E1425</strain>
    </source>
</reference>
<proteinExistence type="predicted"/>
<sequence length="342" mass="35857">MKVSTAIFIASAVVLASTIYARPALLKRAEYVLEAVACLTPQSAISDCQSKLGNDFGLAKGATAANIVFDLRSEHPTIASNDITVELMSFTGLSSFPVNRVKLNDGPHKTASFSSAWLTTTPKGFLVDIVLPSTPFTITAEETPAFIALLSTMATAESHTIVLSGTVDVDLTVFINDALDAFPKSLGLKVRSLLSKGVRINGLSVSTPLKIKGFNNLGGVIRGQLDTTSAVQTSASGERLIHGQIIVTSPADDLVELGAVDFQLWSKDAQPEYVGILSVANMSLGPGVGTYDVVVKVDAAVQLDKYFPVKTGLTLSVKGFAGSSKRPIAAGVVAAVKVDIVF</sequence>
<gene>
    <name evidence="1" type="ORF">EMPS_11135</name>
</gene>
<evidence type="ECO:0000313" key="1">
    <source>
        <dbReference type="EMBL" id="GJJ78776.1"/>
    </source>
</evidence>
<comment type="caution">
    <text evidence="1">The sequence shown here is derived from an EMBL/GenBank/DDBJ whole genome shotgun (WGS) entry which is preliminary data.</text>
</comment>
<accession>A0A9P3M1N8</accession>
<dbReference type="EMBL" id="BQFW01000015">
    <property type="protein sequence ID" value="GJJ78776.1"/>
    <property type="molecule type" value="Genomic_DNA"/>
</dbReference>
<dbReference type="Proteomes" id="UP000827284">
    <property type="component" value="Unassembled WGS sequence"/>
</dbReference>
<reference evidence="1" key="1">
    <citation type="submission" date="2021-11" db="EMBL/GenBank/DDBJ databases">
        <authorList>
            <person name="Herlambang A."/>
            <person name="Guo Y."/>
            <person name="Takashima Y."/>
            <person name="Nishizawa T."/>
        </authorList>
    </citation>
    <scope>NUCLEOTIDE SEQUENCE</scope>
    <source>
        <strain evidence="1">E1425</strain>
    </source>
</reference>
<organism evidence="1 2">
    <name type="scientific">Entomortierella parvispora</name>
    <dbReference type="NCBI Taxonomy" id="205924"/>
    <lineage>
        <taxon>Eukaryota</taxon>
        <taxon>Fungi</taxon>
        <taxon>Fungi incertae sedis</taxon>
        <taxon>Mucoromycota</taxon>
        <taxon>Mortierellomycotina</taxon>
        <taxon>Mortierellomycetes</taxon>
        <taxon>Mortierellales</taxon>
        <taxon>Mortierellaceae</taxon>
        <taxon>Entomortierella</taxon>
    </lineage>
</organism>
<evidence type="ECO:0000313" key="2">
    <source>
        <dbReference type="Proteomes" id="UP000827284"/>
    </source>
</evidence>
<protein>
    <submittedName>
        <fullName evidence="1">Uncharacterized protein</fullName>
    </submittedName>
</protein>
<name>A0A9P3M1N8_9FUNG</name>
<dbReference type="AlphaFoldDB" id="A0A9P3M1N8"/>
<keyword evidence="2" id="KW-1185">Reference proteome</keyword>
<dbReference type="OrthoDB" id="2394524at2759"/>